<reference evidence="1 2" key="1">
    <citation type="submission" date="2014-04" db="EMBL/GenBank/DDBJ databases">
        <title>Genome evolution of avian class.</title>
        <authorList>
            <person name="Zhang G."/>
            <person name="Li C."/>
        </authorList>
    </citation>
    <scope>NUCLEOTIDE SEQUENCE [LARGE SCALE GENOMIC DNA]</scope>
    <source>
        <strain evidence="1">BGI_N327</strain>
    </source>
</reference>
<feature type="non-terminal residue" evidence="1">
    <location>
        <position position="183"/>
    </location>
</feature>
<name>A0A093KYB7_FULGA</name>
<sequence length="183" mass="19404">GVVGLNAVPQGCQRWRHASSRQLISLLSVQHLQPDQPLLQLALAEGLDGGGGLSWVPGDPHETAATRCPADLEDWDALGAVGQLARIEDAGVQEGRGAPGPHTAPELEVVLRRGEVSEGEHHLPPVQLLLREAPCRLLVDLHLAKPWVPGDPVQGVACPQLCGSQEVIMGHQGPVQVLGHLQQ</sequence>
<proteinExistence type="predicted"/>
<protein>
    <submittedName>
        <fullName evidence="1">Uncharacterized protein</fullName>
    </submittedName>
</protein>
<dbReference type="AlphaFoldDB" id="A0A093KYB7"/>
<keyword evidence="2" id="KW-1185">Reference proteome</keyword>
<feature type="non-terminal residue" evidence="1">
    <location>
        <position position="1"/>
    </location>
</feature>
<evidence type="ECO:0000313" key="1">
    <source>
        <dbReference type="EMBL" id="KFW02316.1"/>
    </source>
</evidence>
<gene>
    <name evidence="1" type="ORF">N327_06165</name>
</gene>
<dbReference type="Proteomes" id="UP000053806">
    <property type="component" value="Unassembled WGS sequence"/>
</dbReference>
<organism evidence="1 2">
    <name type="scientific">Fulmarus glacialis</name>
    <name type="common">Northern fulmar</name>
    <dbReference type="NCBI Taxonomy" id="30455"/>
    <lineage>
        <taxon>Eukaryota</taxon>
        <taxon>Metazoa</taxon>
        <taxon>Chordata</taxon>
        <taxon>Craniata</taxon>
        <taxon>Vertebrata</taxon>
        <taxon>Euteleostomi</taxon>
        <taxon>Archelosauria</taxon>
        <taxon>Archosauria</taxon>
        <taxon>Dinosauria</taxon>
        <taxon>Saurischia</taxon>
        <taxon>Theropoda</taxon>
        <taxon>Coelurosauria</taxon>
        <taxon>Aves</taxon>
        <taxon>Neognathae</taxon>
        <taxon>Neoaves</taxon>
        <taxon>Aequornithes</taxon>
        <taxon>Procellariiformes</taxon>
        <taxon>Procellariidae</taxon>
        <taxon>Fulmarus</taxon>
    </lineage>
</organism>
<dbReference type="EMBL" id="KK594512">
    <property type="protein sequence ID" value="KFW02316.1"/>
    <property type="molecule type" value="Genomic_DNA"/>
</dbReference>
<evidence type="ECO:0000313" key="2">
    <source>
        <dbReference type="Proteomes" id="UP000053806"/>
    </source>
</evidence>
<accession>A0A093KYB7</accession>